<comment type="caution">
    <text evidence="3">The sequence shown here is derived from an EMBL/GenBank/DDBJ whole genome shotgun (WGS) entry which is preliminary data.</text>
</comment>
<sequence length="71" mass="7770">MGAPAKETSTENTTSESSTTKNSANTEAGLAKSKRYRIALGDVTPNNLGQLKRLNSVLFPVNYSERFYKDV</sequence>
<evidence type="ECO:0000313" key="2">
    <source>
        <dbReference type="EMBL" id="CAG8660666.1"/>
    </source>
</evidence>
<evidence type="ECO:0000313" key="4">
    <source>
        <dbReference type="Proteomes" id="UP000789342"/>
    </source>
</evidence>
<gene>
    <name evidence="2" type="ORF">AMORRO_LOCUS10394</name>
    <name evidence="3" type="ORF">AMORRO_LOCUS10556</name>
</gene>
<dbReference type="Gene3D" id="3.40.630.30">
    <property type="match status" value="1"/>
</dbReference>
<dbReference type="EMBL" id="CAJVPV010011377">
    <property type="protein sequence ID" value="CAG8660666.1"/>
    <property type="molecule type" value="Genomic_DNA"/>
</dbReference>
<protein>
    <submittedName>
        <fullName evidence="3">15614_t:CDS:1</fullName>
    </submittedName>
    <submittedName>
        <fullName evidence="2">18695_t:CDS:1</fullName>
    </submittedName>
</protein>
<feature type="compositionally biased region" description="Low complexity" evidence="1">
    <location>
        <begin position="1"/>
        <end position="28"/>
    </location>
</feature>
<evidence type="ECO:0000256" key="1">
    <source>
        <dbReference type="SAM" id="MobiDB-lite"/>
    </source>
</evidence>
<evidence type="ECO:0000313" key="3">
    <source>
        <dbReference type="EMBL" id="CAG8664611.1"/>
    </source>
</evidence>
<feature type="non-terminal residue" evidence="3">
    <location>
        <position position="71"/>
    </location>
</feature>
<name>A0A9N9EAL9_9GLOM</name>
<keyword evidence="4" id="KW-1185">Reference proteome</keyword>
<feature type="region of interest" description="Disordered" evidence="1">
    <location>
        <begin position="1"/>
        <end position="31"/>
    </location>
</feature>
<accession>A0A9N9EAL9</accession>
<dbReference type="EMBL" id="CAJVPV010011809">
    <property type="protein sequence ID" value="CAG8664611.1"/>
    <property type="molecule type" value="Genomic_DNA"/>
</dbReference>
<dbReference type="AlphaFoldDB" id="A0A9N9EAL9"/>
<dbReference type="OrthoDB" id="47374at2759"/>
<reference evidence="3" key="1">
    <citation type="submission" date="2021-06" db="EMBL/GenBank/DDBJ databases">
        <authorList>
            <person name="Kallberg Y."/>
            <person name="Tangrot J."/>
            <person name="Rosling A."/>
        </authorList>
    </citation>
    <scope>NUCLEOTIDE SEQUENCE</scope>
    <source>
        <strain evidence="3">CL551</strain>
    </source>
</reference>
<dbReference type="Proteomes" id="UP000789342">
    <property type="component" value="Unassembled WGS sequence"/>
</dbReference>
<proteinExistence type="predicted"/>
<organism evidence="3 4">
    <name type="scientific">Acaulospora morrowiae</name>
    <dbReference type="NCBI Taxonomy" id="94023"/>
    <lineage>
        <taxon>Eukaryota</taxon>
        <taxon>Fungi</taxon>
        <taxon>Fungi incertae sedis</taxon>
        <taxon>Mucoromycota</taxon>
        <taxon>Glomeromycotina</taxon>
        <taxon>Glomeromycetes</taxon>
        <taxon>Diversisporales</taxon>
        <taxon>Acaulosporaceae</taxon>
        <taxon>Acaulospora</taxon>
    </lineage>
</organism>